<dbReference type="EMBL" id="RSCE01000004">
    <property type="protein sequence ID" value="RSH83515.1"/>
    <property type="molecule type" value="Genomic_DNA"/>
</dbReference>
<dbReference type="STRING" id="105984.A0A427XXQ6"/>
<dbReference type="PANTHER" id="PTHR19302:SF14">
    <property type="entry name" value="GAMMA-TUBULIN COMPLEX COMPONENT 3"/>
    <property type="match status" value="1"/>
</dbReference>
<name>A0A427XXQ6_9TREE</name>
<keyword evidence="10" id="KW-1185">Reference proteome</keyword>
<dbReference type="Pfam" id="PF04130">
    <property type="entry name" value="GCP_C_terminal"/>
    <property type="match status" value="1"/>
</dbReference>
<dbReference type="GO" id="GO:0044732">
    <property type="term" value="C:mitotic spindle pole body"/>
    <property type="evidence" value="ECO:0007669"/>
    <property type="project" value="TreeGrafter"/>
</dbReference>
<accession>A0A427XXQ6</accession>
<dbReference type="Gene3D" id="1.20.120.1900">
    <property type="entry name" value="Gamma-tubulin complex, C-terminal domain"/>
    <property type="match status" value="1"/>
</dbReference>
<dbReference type="InterPro" id="IPR007259">
    <property type="entry name" value="GCP"/>
</dbReference>
<evidence type="ECO:0000256" key="4">
    <source>
        <dbReference type="ARBA" id="ARBA00022701"/>
    </source>
</evidence>
<evidence type="ECO:0000313" key="9">
    <source>
        <dbReference type="EMBL" id="RSH83515.1"/>
    </source>
</evidence>
<comment type="caution">
    <text evidence="9">The sequence shown here is derived from an EMBL/GenBank/DDBJ whole genome shotgun (WGS) entry which is preliminary data.</text>
</comment>
<dbReference type="GO" id="GO:0005874">
    <property type="term" value="C:microtubule"/>
    <property type="evidence" value="ECO:0007669"/>
    <property type="project" value="UniProtKB-KW"/>
</dbReference>
<evidence type="ECO:0000256" key="6">
    <source>
        <dbReference type="SAM" id="MobiDB-lite"/>
    </source>
</evidence>
<evidence type="ECO:0000256" key="3">
    <source>
        <dbReference type="ARBA" id="ARBA00022490"/>
    </source>
</evidence>
<gene>
    <name evidence="9" type="primary">SPC98</name>
    <name evidence="9" type="ORF">EHS24_007202</name>
</gene>
<dbReference type="RefSeq" id="XP_028477467.1">
    <property type="nucleotide sequence ID" value="XM_028622575.1"/>
</dbReference>
<dbReference type="AlphaFoldDB" id="A0A427XXQ6"/>
<keyword evidence="4" id="KW-0493">Microtubule</keyword>
<evidence type="ECO:0000256" key="5">
    <source>
        <dbReference type="ARBA" id="ARBA00023212"/>
    </source>
</evidence>
<keyword evidence="5" id="KW-0206">Cytoskeleton</keyword>
<evidence type="ECO:0000313" key="10">
    <source>
        <dbReference type="Proteomes" id="UP000279236"/>
    </source>
</evidence>
<feature type="region of interest" description="Disordered" evidence="6">
    <location>
        <begin position="108"/>
        <end position="178"/>
    </location>
</feature>
<dbReference type="GO" id="GO:0051011">
    <property type="term" value="F:microtubule minus-end binding"/>
    <property type="evidence" value="ECO:0007669"/>
    <property type="project" value="TreeGrafter"/>
</dbReference>
<organism evidence="9 10">
    <name type="scientific">Apiotrichum porosum</name>
    <dbReference type="NCBI Taxonomy" id="105984"/>
    <lineage>
        <taxon>Eukaryota</taxon>
        <taxon>Fungi</taxon>
        <taxon>Dikarya</taxon>
        <taxon>Basidiomycota</taxon>
        <taxon>Agaricomycotina</taxon>
        <taxon>Tremellomycetes</taxon>
        <taxon>Trichosporonales</taxon>
        <taxon>Trichosporonaceae</taxon>
        <taxon>Apiotrichum</taxon>
    </lineage>
</organism>
<evidence type="ECO:0000256" key="1">
    <source>
        <dbReference type="ARBA" id="ARBA00004245"/>
    </source>
</evidence>
<dbReference type="GO" id="GO:0051225">
    <property type="term" value="P:spindle assembly"/>
    <property type="evidence" value="ECO:0007669"/>
    <property type="project" value="TreeGrafter"/>
</dbReference>
<reference evidence="9 10" key="1">
    <citation type="submission" date="2018-11" db="EMBL/GenBank/DDBJ databases">
        <title>Genome sequence of Apiotrichum porosum DSM 27194.</title>
        <authorList>
            <person name="Aliyu H."/>
            <person name="Gorte O."/>
            <person name="Ochsenreither K."/>
        </authorList>
    </citation>
    <scope>NUCLEOTIDE SEQUENCE [LARGE SCALE GENOMIC DNA]</scope>
    <source>
        <strain evidence="9 10">DSM 27194</strain>
    </source>
</reference>
<dbReference type="GO" id="GO:0031122">
    <property type="term" value="P:cytoplasmic microtubule organization"/>
    <property type="evidence" value="ECO:0007669"/>
    <property type="project" value="TreeGrafter"/>
</dbReference>
<dbReference type="InterPro" id="IPR041470">
    <property type="entry name" value="GCP_N"/>
</dbReference>
<dbReference type="GO" id="GO:0000278">
    <property type="term" value="P:mitotic cell cycle"/>
    <property type="evidence" value="ECO:0007669"/>
    <property type="project" value="TreeGrafter"/>
</dbReference>
<feature type="compositionally biased region" description="Low complexity" evidence="6">
    <location>
        <begin position="160"/>
        <end position="174"/>
    </location>
</feature>
<feature type="domain" description="Gamma tubulin complex component protein N-terminal" evidence="8">
    <location>
        <begin position="200"/>
        <end position="566"/>
    </location>
</feature>
<dbReference type="GO" id="GO:0000922">
    <property type="term" value="C:spindle pole"/>
    <property type="evidence" value="ECO:0007669"/>
    <property type="project" value="InterPro"/>
</dbReference>
<comment type="subcellular location">
    <subcellularLocation>
        <location evidence="1">Cytoplasm</location>
        <location evidence="1">Cytoskeleton</location>
    </subcellularLocation>
</comment>
<dbReference type="Pfam" id="PF17681">
    <property type="entry name" value="GCP_N_terminal"/>
    <property type="match status" value="1"/>
</dbReference>
<dbReference type="OrthoDB" id="5860513at2759"/>
<dbReference type="InterPro" id="IPR040457">
    <property type="entry name" value="GCP_C"/>
</dbReference>
<comment type="similarity">
    <text evidence="2">Belongs to the TUBGCP family.</text>
</comment>
<evidence type="ECO:0000256" key="2">
    <source>
        <dbReference type="ARBA" id="ARBA00010337"/>
    </source>
</evidence>
<dbReference type="InterPro" id="IPR042241">
    <property type="entry name" value="GCP_C_sf"/>
</dbReference>
<evidence type="ECO:0000259" key="7">
    <source>
        <dbReference type="Pfam" id="PF04130"/>
    </source>
</evidence>
<feature type="domain" description="Gamma tubulin complex component C-terminal" evidence="7">
    <location>
        <begin position="569"/>
        <end position="898"/>
    </location>
</feature>
<dbReference type="GeneID" id="39591745"/>
<keyword evidence="3" id="KW-0963">Cytoplasm</keyword>
<dbReference type="GO" id="GO:0051321">
    <property type="term" value="P:meiotic cell cycle"/>
    <property type="evidence" value="ECO:0007669"/>
    <property type="project" value="TreeGrafter"/>
</dbReference>
<dbReference type="PANTHER" id="PTHR19302">
    <property type="entry name" value="GAMMA TUBULIN COMPLEX PROTEIN"/>
    <property type="match status" value="1"/>
</dbReference>
<dbReference type="Proteomes" id="UP000279236">
    <property type="component" value="Unassembled WGS sequence"/>
</dbReference>
<sequence>MSRSGRPVPPIETLVYSVLPGLSKLPDSARQERVDEVVEFCEEILQSRLPSSLPLGASALPDTARRLLSSSDDALRFNSLWGTLERGRTLSVPHKHLQFLVALSKGNDTRDSSAFPPTASTSRPRGGGGLGTPSRPGPSTASILAEGNGPSNLSSKLKSIDIGSPPDSPTSGPGAKSKAALLREWRTARGRAPFPESLLLRDTLYLLQGIDGRFVRFALAPAPERNPYLTEKGRAGDGAGFPLGAAGTELPPAGVEDEVMGIDIVADEAKDGYISLPTRSVLVQLSEMGVLYRRITGFIKAHQADGPSAKSGMVVQSLCHFLHHELSEYHRMLAVLESQMSLTNVESAAPAEGSGLTLLRLGLWTEDMKLKLRLMEMVVDDATKAHGGALVSKIHTRTKHGDPFARHFMDQILEEVSKPFFLALQRWILSGELHDPFNEFFVQLNTEVDSDQPSPYGASGDAGFEEGFDIGGNVSDSHHIWEKKYVFVKAMVPGFISEDFAKKIFSTGRSLNFIRYNCYDNDWVATQASLANSGALKYSDLTGLERSIDDAYSSASKRLLEIFFEKYKLLDHLRALKAYLMLGAGDFAELLMEALAPRLSKPAISLYRHHLTSDLESAIRGSNAQFDSPDVLRRLDARILEYQHGELGWDCFALEYKVEAPLNAVLDAGAMDAYDRLFHHLWRLKRVETALTQGWMRVTSASRAFESLPSLDNDWHHCRIVQAEMVHFLRQLQAFCQLEVIECSWQSLMEYTDKREGDLDSLIAAHRMYLDRVVRKILLLGHRGRDDALLLLVREGLDNILKFRNATEDLYAWSLGEATRLDRARDAERGIANDESTAEAETAAIAASLAQLDGIRERIRVCATGFQDSVTTMCKEAGGHADLDVRFLAIRIAFNGHYALRRGASKKK</sequence>
<evidence type="ECO:0000259" key="8">
    <source>
        <dbReference type="Pfam" id="PF17681"/>
    </source>
</evidence>
<protein>
    <submittedName>
        <fullName evidence="9">Microtubule-nucleating Tub4p (Gamma-tubulin) complex component</fullName>
    </submittedName>
</protein>
<dbReference type="GO" id="GO:0043015">
    <property type="term" value="F:gamma-tubulin binding"/>
    <property type="evidence" value="ECO:0007669"/>
    <property type="project" value="InterPro"/>
</dbReference>
<dbReference type="GO" id="GO:0007020">
    <property type="term" value="P:microtubule nucleation"/>
    <property type="evidence" value="ECO:0007669"/>
    <property type="project" value="InterPro"/>
</dbReference>
<dbReference type="GO" id="GO:0000930">
    <property type="term" value="C:gamma-tubulin complex"/>
    <property type="evidence" value="ECO:0007669"/>
    <property type="project" value="UniProtKB-ARBA"/>
</dbReference>
<proteinExistence type="inferred from homology"/>